<evidence type="ECO:0000313" key="3">
    <source>
        <dbReference type="Proteomes" id="UP000179524"/>
    </source>
</evidence>
<evidence type="ECO:0000313" key="2">
    <source>
        <dbReference type="EMBL" id="OIJ17191.1"/>
    </source>
</evidence>
<gene>
    <name evidence="2" type="ORF">BKP37_01265</name>
</gene>
<protein>
    <recommendedName>
        <fullName evidence="4">Chromosome segregation ATPase</fullName>
    </recommendedName>
</protein>
<proteinExistence type="predicted"/>
<keyword evidence="1" id="KW-0175">Coiled coil</keyword>
<dbReference type="EMBL" id="MLQR01000001">
    <property type="protein sequence ID" value="OIJ17191.1"/>
    <property type="molecule type" value="Genomic_DNA"/>
</dbReference>
<feature type="coiled-coil region" evidence="1">
    <location>
        <begin position="869"/>
        <end position="903"/>
    </location>
</feature>
<dbReference type="PANTHER" id="PTHR23159">
    <property type="entry name" value="CENTROSOMAL PROTEIN 2"/>
    <property type="match status" value="1"/>
</dbReference>
<reference evidence="2 3" key="1">
    <citation type="submission" date="2016-10" db="EMBL/GenBank/DDBJ databases">
        <title>Draft genome sequences of four alkaliphilic bacteria belonging to the Anaerobacillus genus.</title>
        <authorList>
            <person name="Bassil N.M."/>
            <person name="Lloyd J.R."/>
        </authorList>
    </citation>
    <scope>NUCLEOTIDE SEQUENCE [LARGE SCALE GENOMIC DNA]</scope>
    <source>
        <strain evidence="2 3">DSM 18345</strain>
    </source>
</reference>
<dbReference type="OrthoDB" id="9815057at2"/>
<evidence type="ECO:0000256" key="1">
    <source>
        <dbReference type="SAM" id="Coils"/>
    </source>
</evidence>
<feature type="coiled-coil region" evidence="1">
    <location>
        <begin position="1042"/>
        <end position="1073"/>
    </location>
</feature>
<name>A0A1S2LXF3_9BACI</name>
<dbReference type="PANTHER" id="PTHR23159:SF31">
    <property type="entry name" value="CENTROSOME-ASSOCIATED PROTEIN CEP250 ISOFORM X1"/>
    <property type="match status" value="1"/>
</dbReference>
<evidence type="ECO:0008006" key="4">
    <source>
        <dbReference type="Google" id="ProtNLM"/>
    </source>
</evidence>
<sequence length="1475" mass="174719">MPSISKIRFTNVVYEGGGKRYNDDLFLFDSHNGAILLENGGGKTVFIQTAIQAILPNVELAERKMKDTLSLESSSAHIAIEWIINERPRRYGLTAVTLFMAKEGLKSYRYTYEYEEGDKHRIEDLPFVRSMANGKVRPANRDEMNEYYTTMKANYPLKAQTFETVKSYHQHIEERFKIIASEWKKITVINSSEGGVESFFDGCKTTSQLVDQLLIPTVEEAIAGKGSTDFVQTFEKQREHFKAHKRLRRVIEENKQVEKQIASYVSSFEQLYQAEKRFVEQKMKGKALYNYTKHEQEETKNALSKIEISLNGWQGEQKEWDRKDQSYTISILEQKRDKAYERYSEEKDAFDQLVAEQTDKQTRLAQLKVAKVKKDIKTNEELQKHFSNQLDLLEKDEETLELEDRLKDNTAFLKGYFVEEETRIRQNIDQIVRQQERKKEELAQSNKVLVQNQEFLKELELNEREIESNKNHYEKDLQDIANHILSNPLKERVEDEFLKWEKDLQDLDEAIISYGNHIKKLEQTKKELQEVIPNVKMEYEKSHDEATKYKQQLTLIDEVQLETLRDIQVLKPRWEHFDSIYAKEDTILKQIEEKVEKLVIEKEDLFYKERQATRFADEYENNLIFTADPKLERWKDRWRNQFNYLELGTSFVQQAVISLETSVEELYAKYPYWAITIIVTETEVMKLREKLYSVEMELSHPVYICTEVEARTFIHDKGKEMNQKVFPKVWKDNLSLNNFDEWKTQVQSLANEAKQNRKNKESELHGWGSALNKIREFLKKYPYEHYFHLKEQLKIASDEEAKQKRTLHELANRLDKIDKETRDYSGRLSESKDIFNGLMNKIVEGRKYFSKKKELHFSTKELRGIRGKLAEANQKFEKSKKLVSNLEKELVEIEGQLREAREPLYDLKGDSYYKEVIDEHPNFSLKSFDVLINERKSLKNKLEDKQQGREVIEEKLATVKTKLIELTNELKQLDQQFDNVEAVDFPPHGNEEAFRLISEISKLEKTTDTLRPLVDNLRDKWRSASDKYTIRKDDFLQLFNEIEIFQESLQEVREKLDLERKKLQERYEFLVSEQKKYHSNEEAIGKALIELEKYDARFAFLHENVKESLIDEDTQQNYSYRRKEMISRLLKGMTIAQQEVMSRKEQLNKERTTFIRFCNDAIYDIKLRQTCISGIEHKGTYDKMLDWQTKMSDRIHRTVKIAEEDMREHDKQLQQFISHLHLYLRTITDELRLIPRQTRVKVEDKSKDIYVFSVPDWDEQKGKEELRRHIDWMVLQLDKDEFKDDEGKEDESLIRKQIEKWLHTKQLLKNVMKEKEISVKCRKVSNDGKVSGALTSWERSNAWSGGEKWSKNMTLFLGILNYLAEKRVPLQGNQKRHRTVIVDNPFGKASSDHVLDPVFFIAEQLGFQMIALTAHAEGKFIRKYFPVIYSCRLRESANGDTLIMTKNKEIRTAFFKDHDPEAMVRLGEDEQISLF</sequence>
<comment type="caution">
    <text evidence="2">The sequence shown here is derived from an EMBL/GenBank/DDBJ whole genome shotgun (WGS) entry which is preliminary data.</text>
</comment>
<dbReference type="RefSeq" id="WP_071307917.1">
    <property type="nucleotide sequence ID" value="NZ_MLQR01000001.1"/>
</dbReference>
<dbReference type="Proteomes" id="UP000179524">
    <property type="component" value="Unassembled WGS sequence"/>
</dbReference>
<feature type="coiled-coil region" evidence="1">
    <location>
        <begin position="928"/>
        <end position="983"/>
    </location>
</feature>
<organism evidence="2 3">
    <name type="scientific">Anaerobacillus alkalilacustris</name>
    <dbReference type="NCBI Taxonomy" id="393763"/>
    <lineage>
        <taxon>Bacteria</taxon>
        <taxon>Bacillati</taxon>
        <taxon>Bacillota</taxon>
        <taxon>Bacilli</taxon>
        <taxon>Bacillales</taxon>
        <taxon>Bacillaceae</taxon>
        <taxon>Anaerobacillus</taxon>
    </lineage>
</organism>
<accession>A0A1S2LXF3</accession>
<keyword evidence="3" id="KW-1185">Reference proteome</keyword>
<feature type="coiled-coil region" evidence="1">
    <location>
        <begin position="425"/>
        <end position="538"/>
    </location>
</feature>